<reference evidence="3 4" key="1">
    <citation type="submission" date="2017-11" db="EMBL/GenBank/DDBJ databases">
        <title>Draft genome sequence of Rhizobiales bacterium SY3-13.</title>
        <authorList>
            <person name="Sun C."/>
        </authorList>
    </citation>
    <scope>NUCLEOTIDE SEQUENCE [LARGE SCALE GENOMIC DNA]</scope>
    <source>
        <strain evidence="3 4">SY3-13</strain>
    </source>
</reference>
<dbReference type="AlphaFoldDB" id="A0A2M9G2F3"/>
<dbReference type="InterPro" id="IPR002744">
    <property type="entry name" value="MIP18-like"/>
</dbReference>
<name>A0A2M9G2F3_9PROT</name>
<dbReference type="EMBL" id="PHIG01000031">
    <property type="protein sequence ID" value="PJK29899.1"/>
    <property type="molecule type" value="Genomic_DNA"/>
</dbReference>
<dbReference type="OrthoDB" id="3684942at2"/>
<evidence type="ECO:0000313" key="3">
    <source>
        <dbReference type="EMBL" id="PJK29899.1"/>
    </source>
</evidence>
<proteinExistence type="predicted"/>
<feature type="domain" description="PaaD zinc beta ribbon" evidence="2">
    <location>
        <begin position="115"/>
        <end position="165"/>
    </location>
</feature>
<dbReference type="Proteomes" id="UP000229498">
    <property type="component" value="Unassembled WGS sequence"/>
</dbReference>
<dbReference type="NCBIfam" id="TIGR02159">
    <property type="entry name" value="PA_CoA_Oxy4"/>
    <property type="match status" value="1"/>
</dbReference>
<dbReference type="RefSeq" id="WP_109793176.1">
    <property type="nucleotide sequence ID" value="NZ_PHIG01000031.1"/>
</dbReference>
<evidence type="ECO:0000313" key="4">
    <source>
        <dbReference type="Proteomes" id="UP000229498"/>
    </source>
</evidence>
<dbReference type="InterPro" id="IPR011883">
    <property type="entry name" value="PaaD-like"/>
</dbReference>
<accession>A0A2M9G2F3</accession>
<comment type="caution">
    <text evidence="3">The sequence shown here is derived from an EMBL/GenBank/DDBJ whole genome shotgun (WGS) entry which is preliminary data.</text>
</comment>
<dbReference type="PANTHER" id="PTHR42831:SF3">
    <property type="entry name" value="1,2-PHENYLACETYL-COA EPOXIDASE, SUBUNIT D-RELATED"/>
    <property type="match status" value="1"/>
</dbReference>
<dbReference type="SUPFAM" id="SSF117916">
    <property type="entry name" value="Fe-S cluster assembly (FSCA) domain-like"/>
    <property type="match status" value="1"/>
</dbReference>
<dbReference type="InterPro" id="IPR034904">
    <property type="entry name" value="FSCA_dom_sf"/>
</dbReference>
<dbReference type="PANTHER" id="PTHR42831">
    <property type="entry name" value="FE-S PROTEIN MATURATION AUXILIARY FACTOR YITW"/>
    <property type="match status" value="1"/>
</dbReference>
<sequence length="167" mass="17987">MPTETLPTLDDVWAMLAEVPDPEIPNLSLIDLGVIRGVELADEGGAVVKMSPTYTGCPATDMMKLLIRERLAAGGCRAVTVDIVLSPAWSTDEITERGREKLREAGIAPPVGRSTDKRHLLGETPDVACPHCGAADTRMLSPFGSTACKALFQCNACLEPFDYFKCH</sequence>
<dbReference type="InterPro" id="IPR052339">
    <property type="entry name" value="Fe-S_Maturation_MIP18"/>
</dbReference>
<evidence type="ECO:0000259" key="1">
    <source>
        <dbReference type="Pfam" id="PF01883"/>
    </source>
</evidence>
<gene>
    <name evidence="3" type="primary">paaJ</name>
    <name evidence="3" type="ORF">CVT23_08990</name>
</gene>
<dbReference type="InterPro" id="IPR056572">
    <property type="entry name" value="Zn_ribbon_PaaD"/>
</dbReference>
<protein>
    <submittedName>
        <fullName evidence="3">Phenylacetate-CoA oxygenase subunit PaaJ</fullName>
    </submittedName>
</protein>
<evidence type="ECO:0000259" key="2">
    <source>
        <dbReference type="Pfam" id="PF23451"/>
    </source>
</evidence>
<organism evidence="3 4">
    <name type="scientific">Minwuia thermotolerans</name>
    <dbReference type="NCBI Taxonomy" id="2056226"/>
    <lineage>
        <taxon>Bacteria</taxon>
        <taxon>Pseudomonadati</taxon>
        <taxon>Pseudomonadota</taxon>
        <taxon>Alphaproteobacteria</taxon>
        <taxon>Minwuiales</taxon>
        <taxon>Minwuiaceae</taxon>
        <taxon>Minwuia</taxon>
    </lineage>
</organism>
<feature type="domain" description="MIP18 family-like" evidence="1">
    <location>
        <begin position="10"/>
        <end position="73"/>
    </location>
</feature>
<dbReference type="Gene3D" id="3.30.300.130">
    <property type="entry name" value="Fe-S cluster assembly (FSCA)"/>
    <property type="match status" value="1"/>
</dbReference>
<dbReference type="Pfam" id="PF01883">
    <property type="entry name" value="FeS_assembly_P"/>
    <property type="match status" value="1"/>
</dbReference>
<dbReference type="Pfam" id="PF23451">
    <property type="entry name" value="Zn_ribbon_PaaD"/>
    <property type="match status" value="1"/>
</dbReference>
<keyword evidence="4" id="KW-1185">Reference proteome</keyword>